<keyword evidence="2 7" id="KW-0813">Transport</keyword>
<keyword evidence="6 7" id="KW-0472">Membrane</keyword>
<dbReference type="EMBL" id="BMDD01000003">
    <property type="protein sequence ID" value="GGH79159.1"/>
    <property type="molecule type" value="Genomic_DNA"/>
</dbReference>
<comment type="caution">
    <text evidence="9">The sequence shown here is derived from an EMBL/GenBank/DDBJ whole genome shotgun (WGS) entry which is preliminary data.</text>
</comment>
<feature type="transmembrane region" description="Helical" evidence="7">
    <location>
        <begin position="243"/>
        <end position="264"/>
    </location>
</feature>
<feature type="transmembrane region" description="Helical" evidence="7">
    <location>
        <begin position="185"/>
        <end position="204"/>
    </location>
</feature>
<keyword evidence="10" id="KW-1185">Reference proteome</keyword>
<evidence type="ECO:0000256" key="2">
    <source>
        <dbReference type="ARBA" id="ARBA00022448"/>
    </source>
</evidence>
<keyword evidence="5 7" id="KW-1133">Transmembrane helix</keyword>
<dbReference type="PANTHER" id="PTHR43744:SF3">
    <property type="entry name" value="LACTOSE TRANSPORT SYSTEM PERMEASE PROTEIN LACG"/>
    <property type="match status" value="1"/>
</dbReference>
<dbReference type="InterPro" id="IPR000515">
    <property type="entry name" value="MetI-like"/>
</dbReference>
<protein>
    <submittedName>
        <fullName evidence="9">Sugar ABC transporter permease</fullName>
    </submittedName>
</protein>
<comment type="subcellular location">
    <subcellularLocation>
        <location evidence="1 7">Cell membrane</location>
        <topology evidence="1 7">Multi-pass membrane protein</topology>
    </subcellularLocation>
</comment>
<evidence type="ECO:0000256" key="4">
    <source>
        <dbReference type="ARBA" id="ARBA00022692"/>
    </source>
</evidence>
<feature type="transmembrane region" description="Helical" evidence="7">
    <location>
        <begin position="73"/>
        <end position="97"/>
    </location>
</feature>
<evidence type="ECO:0000256" key="6">
    <source>
        <dbReference type="ARBA" id="ARBA00023136"/>
    </source>
</evidence>
<evidence type="ECO:0000259" key="8">
    <source>
        <dbReference type="PROSITE" id="PS50928"/>
    </source>
</evidence>
<dbReference type="PANTHER" id="PTHR43744">
    <property type="entry name" value="ABC TRANSPORTER PERMEASE PROTEIN MG189-RELATED-RELATED"/>
    <property type="match status" value="1"/>
</dbReference>
<dbReference type="PROSITE" id="PS50928">
    <property type="entry name" value="ABC_TM1"/>
    <property type="match status" value="1"/>
</dbReference>
<organism evidence="9 10">
    <name type="scientific">Saccharibacillus endophyticus</name>
    <dbReference type="NCBI Taxonomy" id="2060666"/>
    <lineage>
        <taxon>Bacteria</taxon>
        <taxon>Bacillati</taxon>
        <taxon>Bacillota</taxon>
        <taxon>Bacilli</taxon>
        <taxon>Bacillales</taxon>
        <taxon>Paenibacillaceae</taxon>
        <taxon>Saccharibacillus</taxon>
    </lineage>
</organism>
<dbReference type="InterPro" id="IPR035906">
    <property type="entry name" value="MetI-like_sf"/>
</dbReference>
<evidence type="ECO:0000256" key="3">
    <source>
        <dbReference type="ARBA" id="ARBA00022475"/>
    </source>
</evidence>
<evidence type="ECO:0000256" key="1">
    <source>
        <dbReference type="ARBA" id="ARBA00004651"/>
    </source>
</evidence>
<dbReference type="Proteomes" id="UP000605427">
    <property type="component" value="Unassembled WGS sequence"/>
</dbReference>
<feature type="transmembrane region" description="Helical" evidence="7">
    <location>
        <begin position="142"/>
        <end position="164"/>
    </location>
</feature>
<reference evidence="10" key="1">
    <citation type="journal article" date="2019" name="Int. J. Syst. Evol. Microbiol.">
        <title>The Global Catalogue of Microorganisms (GCM) 10K type strain sequencing project: providing services to taxonomists for standard genome sequencing and annotation.</title>
        <authorList>
            <consortium name="The Broad Institute Genomics Platform"/>
            <consortium name="The Broad Institute Genome Sequencing Center for Infectious Disease"/>
            <person name="Wu L."/>
            <person name="Ma J."/>
        </authorList>
    </citation>
    <scope>NUCLEOTIDE SEQUENCE [LARGE SCALE GENOMIC DNA]</scope>
    <source>
        <strain evidence="10">CCM 8702</strain>
    </source>
</reference>
<evidence type="ECO:0000256" key="5">
    <source>
        <dbReference type="ARBA" id="ARBA00022989"/>
    </source>
</evidence>
<keyword evidence="4 7" id="KW-0812">Transmembrane</keyword>
<evidence type="ECO:0000256" key="7">
    <source>
        <dbReference type="RuleBase" id="RU363032"/>
    </source>
</evidence>
<evidence type="ECO:0000313" key="10">
    <source>
        <dbReference type="Proteomes" id="UP000605427"/>
    </source>
</evidence>
<comment type="similarity">
    <text evidence="7">Belongs to the binding-protein-dependent transport system permease family.</text>
</comment>
<name>A0ABQ1ZTS8_9BACL</name>
<feature type="domain" description="ABC transmembrane type-1" evidence="8">
    <location>
        <begin position="74"/>
        <end position="264"/>
    </location>
</feature>
<evidence type="ECO:0000313" key="9">
    <source>
        <dbReference type="EMBL" id="GGH79159.1"/>
    </source>
</evidence>
<feature type="transmembrane region" description="Helical" evidence="7">
    <location>
        <begin position="109"/>
        <end position="130"/>
    </location>
</feature>
<dbReference type="CDD" id="cd06261">
    <property type="entry name" value="TM_PBP2"/>
    <property type="match status" value="1"/>
</dbReference>
<proteinExistence type="inferred from homology"/>
<dbReference type="Pfam" id="PF00528">
    <property type="entry name" value="BPD_transp_1"/>
    <property type="match status" value="1"/>
</dbReference>
<dbReference type="RefSeq" id="WP_172243912.1">
    <property type="nucleotide sequence ID" value="NZ_BMDD01000003.1"/>
</dbReference>
<gene>
    <name evidence="9" type="ORF">GCM10007362_25530</name>
</gene>
<sequence>MNAAAKKKIDPIQAVKYLLLVAASFVVLFPPYVVIVNAFKRENENSSPFALPESFFNFDNFRIVYERADIGHAFLNTLIIVAVSLLGNIVFGTMVSYALGRLDFKGKGIVLALFLFASIIPNITTQVVLFSMIQSLGLFNSLYAPIVLFVGADVLQIYIYLQFIRNIPYELDESAMIDGASLFRIYRSIVFPLLAPATVTLVILKTINIYNELYIPYLYMPKQNLVVVSTAIMRFAGNNQAQWGYICATILIIMIPTVVLYLFLQKYIFAGVTSGAVKG</sequence>
<accession>A0ABQ1ZTS8</accession>
<feature type="transmembrane region" description="Helical" evidence="7">
    <location>
        <begin position="17"/>
        <end position="39"/>
    </location>
</feature>
<dbReference type="Gene3D" id="1.10.3720.10">
    <property type="entry name" value="MetI-like"/>
    <property type="match status" value="1"/>
</dbReference>
<keyword evidence="3" id="KW-1003">Cell membrane</keyword>
<dbReference type="SUPFAM" id="SSF161098">
    <property type="entry name" value="MetI-like"/>
    <property type="match status" value="1"/>
</dbReference>